<evidence type="ECO:0000313" key="3">
    <source>
        <dbReference type="Proteomes" id="UP000076761"/>
    </source>
</evidence>
<feature type="region of interest" description="Disordered" evidence="1">
    <location>
        <begin position="155"/>
        <end position="186"/>
    </location>
</feature>
<sequence length="241" mass="26708">MPGTEALLENARQHLYSGMLILHESKEVLGKWTPQILEGLIVRHDQLFRNQADFASLTRQDLKSRIIAIFRTEKDILEHLRDCKTFDINVQSASQFAKAQETRNSLPSSLPTASNSTEDPFDDQIGVPCQPLEGLNNDGTLSFYYLNDPESFASLTTSTDSNTPLRRTAIDSHSNASEDKGSDENTTAAGRVFASSSHARLLAFSGRQLEGESVMRCQVQDSSNTELDALASQLQYADYIC</sequence>
<dbReference type="InParanoid" id="A0A165Q009"/>
<protein>
    <submittedName>
        <fullName evidence="2">Uncharacterized protein</fullName>
    </submittedName>
</protein>
<feature type="region of interest" description="Disordered" evidence="1">
    <location>
        <begin position="99"/>
        <end position="119"/>
    </location>
</feature>
<organism evidence="2 3">
    <name type="scientific">Neolentinus lepideus HHB14362 ss-1</name>
    <dbReference type="NCBI Taxonomy" id="1314782"/>
    <lineage>
        <taxon>Eukaryota</taxon>
        <taxon>Fungi</taxon>
        <taxon>Dikarya</taxon>
        <taxon>Basidiomycota</taxon>
        <taxon>Agaricomycotina</taxon>
        <taxon>Agaricomycetes</taxon>
        <taxon>Gloeophyllales</taxon>
        <taxon>Gloeophyllaceae</taxon>
        <taxon>Neolentinus</taxon>
    </lineage>
</organism>
<evidence type="ECO:0000256" key="1">
    <source>
        <dbReference type="SAM" id="MobiDB-lite"/>
    </source>
</evidence>
<reference evidence="2 3" key="1">
    <citation type="journal article" date="2016" name="Mol. Biol. Evol.">
        <title>Comparative Genomics of Early-Diverging Mushroom-Forming Fungi Provides Insights into the Origins of Lignocellulose Decay Capabilities.</title>
        <authorList>
            <person name="Nagy L.G."/>
            <person name="Riley R."/>
            <person name="Tritt A."/>
            <person name="Adam C."/>
            <person name="Daum C."/>
            <person name="Floudas D."/>
            <person name="Sun H."/>
            <person name="Yadav J.S."/>
            <person name="Pangilinan J."/>
            <person name="Larsson K.H."/>
            <person name="Matsuura K."/>
            <person name="Barry K."/>
            <person name="Labutti K."/>
            <person name="Kuo R."/>
            <person name="Ohm R.A."/>
            <person name="Bhattacharya S.S."/>
            <person name="Shirouzu T."/>
            <person name="Yoshinaga Y."/>
            <person name="Martin F.M."/>
            <person name="Grigoriev I.V."/>
            <person name="Hibbett D.S."/>
        </authorList>
    </citation>
    <scope>NUCLEOTIDE SEQUENCE [LARGE SCALE GENOMIC DNA]</scope>
    <source>
        <strain evidence="2 3">HHB14362 ss-1</strain>
    </source>
</reference>
<proteinExistence type="predicted"/>
<name>A0A165Q009_9AGAM</name>
<gene>
    <name evidence="2" type="ORF">NEOLEDRAFT_1150458</name>
</gene>
<dbReference type="EMBL" id="KV425603">
    <property type="protein sequence ID" value="KZT21723.1"/>
    <property type="molecule type" value="Genomic_DNA"/>
</dbReference>
<accession>A0A165Q009</accession>
<dbReference type="OrthoDB" id="3317415at2759"/>
<feature type="compositionally biased region" description="Polar residues" evidence="1">
    <location>
        <begin position="99"/>
        <end position="118"/>
    </location>
</feature>
<dbReference type="Proteomes" id="UP000076761">
    <property type="component" value="Unassembled WGS sequence"/>
</dbReference>
<dbReference type="AlphaFoldDB" id="A0A165Q009"/>
<feature type="compositionally biased region" description="Polar residues" evidence="1">
    <location>
        <begin position="155"/>
        <end position="175"/>
    </location>
</feature>
<evidence type="ECO:0000313" key="2">
    <source>
        <dbReference type="EMBL" id="KZT21723.1"/>
    </source>
</evidence>
<keyword evidence="3" id="KW-1185">Reference proteome</keyword>